<keyword evidence="2" id="KW-1185">Reference proteome</keyword>
<evidence type="ECO:0000313" key="1">
    <source>
        <dbReference type="EMBL" id="KAK2549245.1"/>
    </source>
</evidence>
<proteinExistence type="predicted"/>
<protein>
    <submittedName>
        <fullName evidence="1">Uncharacterized protein</fullName>
    </submittedName>
</protein>
<organism evidence="1 2">
    <name type="scientific">Acropora cervicornis</name>
    <name type="common">Staghorn coral</name>
    <dbReference type="NCBI Taxonomy" id="6130"/>
    <lineage>
        <taxon>Eukaryota</taxon>
        <taxon>Metazoa</taxon>
        <taxon>Cnidaria</taxon>
        <taxon>Anthozoa</taxon>
        <taxon>Hexacorallia</taxon>
        <taxon>Scleractinia</taxon>
        <taxon>Astrocoeniina</taxon>
        <taxon>Acroporidae</taxon>
        <taxon>Acropora</taxon>
    </lineage>
</organism>
<comment type="caution">
    <text evidence="1">The sequence shown here is derived from an EMBL/GenBank/DDBJ whole genome shotgun (WGS) entry which is preliminary data.</text>
</comment>
<reference evidence="1" key="2">
    <citation type="journal article" date="2023" name="Science">
        <title>Genomic signatures of disease resistance in endangered staghorn corals.</title>
        <authorList>
            <person name="Vollmer S.V."/>
            <person name="Selwyn J.D."/>
            <person name="Despard B.A."/>
            <person name="Roesel C.L."/>
        </authorList>
    </citation>
    <scope>NUCLEOTIDE SEQUENCE</scope>
    <source>
        <strain evidence="1">K2</strain>
    </source>
</reference>
<dbReference type="Proteomes" id="UP001249851">
    <property type="component" value="Unassembled WGS sequence"/>
</dbReference>
<reference evidence="1" key="1">
    <citation type="journal article" date="2023" name="G3 (Bethesda)">
        <title>Whole genome assembly and annotation of the endangered Caribbean coral Acropora cervicornis.</title>
        <authorList>
            <person name="Selwyn J.D."/>
            <person name="Vollmer S.V."/>
        </authorList>
    </citation>
    <scope>NUCLEOTIDE SEQUENCE</scope>
    <source>
        <strain evidence="1">K2</strain>
    </source>
</reference>
<accession>A0AAD9UTP0</accession>
<feature type="non-terminal residue" evidence="1">
    <location>
        <position position="1"/>
    </location>
</feature>
<sequence>MASQVVHLVSRIFVYKITTNVGLNHYARSCHSACHAATDKRSQQNGVRNARSFLSLSYDASSLFSLRLGSRNPIPKRSLIGKNHLLHVYACAITGYGQNSLAKLACVSSISPSQVGSSGAAQLYRSGVEFLTVRRYFESGETLGRVSNKGEGQKEHDLLPIALPLPYYN</sequence>
<evidence type="ECO:0000313" key="2">
    <source>
        <dbReference type="Proteomes" id="UP001249851"/>
    </source>
</evidence>
<name>A0AAD9UTP0_ACRCE</name>
<gene>
    <name evidence="1" type="ORF">P5673_030355</name>
</gene>
<dbReference type="EMBL" id="JARQWQ010000129">
    <property type="protein sequence ID" value="KAK2549245.1"/>
    <property type="molecule type" value="Genomic_DNA"/>
</dbReference>
<dbReference type="AlphaFoldDB" id="A0AAD9UTP0"/>